<dbReference type="EMBL" id="UINC01030977">
    <property type="protein sequence ID" value="SVB16268.1"/>
    <property type="molecule type" value="Genomic_DNA"/>
</dbReference>
<dbReference type="PANTHER" id="PTHR33254">
    <property type="entry name" value="4-HYDROXY-4-METHYL-2-OXOGLUTARATE ALDOLASE 3-RELATED"/>
    <property type="match status" value="1"/>
</dbReference>
<dbReference type="InterPro" id="IPR036704">
    <property type="entry name" value="RraA/RraA-like_sf"/>
</dbReference>
<dbReference type="InterPro" id="IPR005493">
    <property type="entry name" value="RraA/RraA-like"/>
</dbReference>
<dbReference type="Pfam" id="PF03737">
    <property type="entry name" value="RraA-like"/>
    <property type="match status" value="1"/>
</dbReference>
<sequence length="215" mass="23101">MNEYIATLEKLYAAVVADVLDALGRHNQTLSANISALTPTGRVCGRVFTGRAVVVEEIPTDPYKLEMQAIDVMQAGDVFVLDAGHHRQCAFWGELLSTACMAKGVRGIVMSACTRDLWKLNKMDFPVFGIGCTPADSKGRIDVAEIGEPITIDGVSTKNGDYLIGDEDGVVIIPQEIADETLKLAMQKVSGENVVREELAAGVPVAEVFGKYGIL</sequence>
<organism evidence="1">
    <name type="scientific">marine metagenome</name>
    <dbReference type="NCBI Taxonomy" id="408172"/>
    <lineage>
        <taxon>unclassified sequences</taxon>
        <taxon>metagenomes</taxon>
        <taxon>ecological metagenomes</taxon>
    </lineage>
</organism>
<dbReference type="PANTHER" id="PTHR33254:SF4">
    <property type="entry name" value="4-HYDROXY-4-METHYL-2-OXOGLUTARATE ALDOLASE 3-RELATED"/>
    <property type="match status" value="1"/>
</dbReference>
<dbReference type="CDD" id="cd16841">
    <property type="entry name" value="RraA_family"/>
    <property type="match status" value="1"/>
</dbReference>
<proteinExistence type="predicted"/>
<evidence type="ECO:0000313" key="1">
    <source>
        <dbReference type="EMBL" id="SVB16268.1"/>
    </source>
</evidence>
<dbReference type="SUPFAM" id="SSF89562">
    <property type="entry name" value="RraA-like"/>
    <property type="match status" value="1"/>
</dbReference>
<dbReference type="AlphaFoldDB" id="A0A382BR09"/>
<protein>
    <submittedName>
        <fullName evidence="1">Uncharacterized protein</fullName>
    </submittedName>
</protein>
<dbReference type="Gene3D" id="3.50.30.40">
    <property type="entry name" value="Ribonuclease E inhibitor RraA/RraA-like"/>
    <property type="match status" value="1"/>
</dbReference>
<gene>
    <name evidence="1" type="ORF">METZ01_LOCUS169122</name>
</gene>
<name>A0A382BR09_9ZZZZ</name>
<accession>A0A382BR09</accession>
<reference evidence="1" key="1">
    <citation type="submission" date="2018-05" db="EMBL/GenBank/DDBJ databases">
        <authorList>
            <person name="Lanie J.A."/>
            <person name="Ng W.-L."/>
            <person name="Kazmierczak K.M."/>
            <person name="Andrzejewski T.M."/>
            <person name="Davidsen T.M."/>
            <person name="Wayne K.J."/>
            <person name="Tettelin H."/>
            <person name="Glass J.I."/>
            <person name="Rusch D."/>
            <person name="Podicherti R."/>
            <person name="Tsui H.-C.T."/>
            <person name="Winkler M.E."/>
        </authorList>
    </citation>
    <scope>NUCLEOTIDE SEQUENCE</scope>
</reference>